<dbReference type="EMBL" id="JANBUH010000114">
    <property type="protein sequence ID" value="KAJ2754478.1"/>
    <property type="molecule type" value="Genomic_DNA"/>
</dbReference>
<evidence type="ECO:0000313" key="4">
    <source>
        <dbReference type="Proteomes" id="UP001140011"/>
    </source>
</evidence>
<feature type="region of interest" description="Disordered" evidence="1">
    <location>
        <begin position="1"/>
        <end position="129"/>
    </location>
</feature>
<feature type="compositionally biased region" description="Basic residues" evidence="1">
    <location>
        <begin position="514"/>
        <end position="523"/>
    </location>
</feature>
<accession>A0A9W8LCA5</accession>
<evidence type="ECO:0000313" key="3">
    <source>
        <dbReference type="EMBL" id="KAJ2754478.1"/>
    </source>
</evidence>
<dbReference type="Proteomes" id="UP001140011">
    <property type="component" value="Unassembled WGS sequence"/>
</dbReference>
<feature type="domain" description="SCD" evidence="2">
    <location>
        <begin position="360"/>
        <end position="468"/>
    </location>
</feature>
<sequence>MSGTPQRRSTRATKEPERLAPSTPVTPRKRGKALVSKKTSAFASPVVSSPSKRQRVVAGPSKPKRREISDESSEEEEEEEEESDEAVSSDDELSDFEESRPAPAATKPTRKKVPGPAPKQRKSKKTSAEVSSQLLDAILDEKTALSQVVSDWIGSYRETGDMAISELINFLIKLTGTSSSSSSSVTEASLYEDVSETLDELQAQSIAALKRGDTDDDDLLMGKSKEHRRVRKSVLQFLMKLISDGQHHLVFDEVNEESRLSPFIEVLLQWLVSMAGSSYRPFRHVATLVSLSVQTAVVGIRARISVELQTTHRQLETETKRGGRKGVSSRQTQLRERVSQLSVQDEVAEAAFKAFYDTVFIYRYRDVQSAIRSECIVPLATWCRAFPAGYLDTEYLRYLGWALNDKDARVRETALAAIGGPLLLGKQPTHGGVGSGVGAPGASASSEDSVAEGIRPFIGRFLPRIVQVAAGDIDVKVQVAALKLVTLLGKHQFLDATAKIGDIRSIKKGERPGKSSKKKKNARARGTYSNSLSQQLLEESSSEEEEEEEKEEAGKEVDAGMLDIQTLYGDGCVDSAEEAGQLGCPRHTTMRYLAPLVAHTQAAVRGAAAELVAWWIGEDWARAARVSALGVDRALAHSQTPAAADAAADDDAESDDVDSDASAADLLASAGGRRRVHKWAVFKALAAFLAHLTRGDRQPRGAVKATGEQRVWVAEQSASLVEELWAGAEIGDRVTGLDGMISAAAEEGQAPGRLVAAASALWGRVPELDSLAALAGYLSRDHSASRRAFALSPSEETALLQAFGSWAQESATEKPRRSKAAQPDSRWQAALPQLLARNGDHAARVAALAAAASAVDIQALFDADRSDSVEAVAQHLSSALARHAACVRVVRPAAAFLARVDRSAVLRAPWCLPAAEAAACDPARIGALRALMRAADVSSAARLADLLALALAAAEEAVALAALDTALHALMWRGVAADQQMRGGDSRSVLQLGADRDLMLRCCAELADPLASDRLRLRELASVALGRTLRVFTGALVHSETGRGLALSAAEAADIRTRLAAFFDQRMSEWMRLRDSGAWHDAPSAWPIAYARVCALAAAWASWLGDQTLPPSALPRLAALTGLAAMEPRSDPPVRRRVGFVALSAVDHIVQAAVDALKPHIMRERTRALAIDALAASLRAAFEVDGDAVNVATLARFVGAALRTAGDMALAPAPVGAAWAAAHALAIPYGLAAGDWETRVAPWFVALSQTVAGVLRPRHAHALGLRLAEAVGALDERAAVAVAAYQKALDKESAKVGAVEARLAQTRAALSPPVSPLPVASRSRSMIRPDDMEIDDDDDND</sequence>
<feature type="compositionally biased region" description="Acidic residues" evidence="1">
    <location>
        <begin position="540"/>
        <end position="551"/>
    </location>
</feature>
<keyword evidence="4" id="KW-1185">Reference proteome</keyword>
<feature type="compositionally biased region" description="Basic residues" evidence="1">
    <location>
        <begin position="108"/>
        <end position="125"/>
    </location>
</feature>
<gene>
    <name evidence="3" type="primary">IRR1</name>
    <name evidence="3" type="ORF">GGI19_002376</name>
</gene>
<comment type="caution">
    <text evidence="3">The sequence shown here is derived from an EMBL/GenBank/DDBJ whole genome shotgun (WGS) entry which is preliminary data.</text>
</comment>
<organism evidence="3 4">
    <name type="scientific">Coemansia pectinata</name>
    <dbReference type="NCBI Taxonomy" id="1052879"/>
    <lineage>
        <taxon>Eukaryota</taxon>
        <taxon>Fungi</taxon>
        <taxon>Fungi incertae sedis</taxon>
        <taxon>Zoopagomycota</taxon>
        <taxon>Kickxellomycotina</taxon>
        <taxon>Kickxellomycetes</taxon>
        <taxon>Kickxellales</taxon>
        <taxon>Kickxellaceae</taxon>
        <taxon>Coemansia</taxon>
    </lineage>
</organism>
<reference evidence="3" key="1">
    <citation type="submission" date="2022-07" db="EMBL/GenBank/DDBJ databases">
        <title>Phylogenomic reconstructions and comparative analyses of Kickxellomycotina fungi.</title>
        <authorList>
            <person name="Reynolds N.K."/>
            <person name="Stajich J.E."/>
            <person name="Barry K."/>
            <person name="Grigoriev I.V."/>
            <person name="Crous P."/>
            <person name="Smith M.E."/>
        </authorList>
    </citation>
    <scope>NUCLEOTIDE SEQUENCE</scope>
    <source>
        <strain evidence="3">BCRC 34297</strain>
    </source>
</reference>
<dbReference type="InterPro" id="IPR039662">
    <property type="entry name" value="Cohesin_Scc3/SA"/>
</dbReference>
<feature type="compositionally biased region" description="Low complexity" evidence="1">
    <location>
        <begin position="1308"/>
        <end position="1324"/>
    </location>
</feature>
<dbReference type="PROSITE" id="PS51425">
    <property type="entry name" value="SCD"/>
    <property type="match status" value="1"/>
</dbReference>
<feature type="compositionally biased region" description="Low complexity" evidence="1">
    <location>
        <begin position="40"/>
        <end position="51"/>
    </location>
</feature>
<dbReference type="InterPro" id="IPR016024">
    <property type="entry name" value="ARM-type_fold"/>
</dbReference>
<dbReference type="SUPFAM" id="SSF48371">
    <property type="entry name" value="ARM repeat"/>
    <property type="match status" value="1"/>
</dbReference>
<dbReference type="PANTHER" id="PTHR11199">
    <property type="entry name" value="STROMAL ANTIGEN"/>
    <property type="match status" value="1"/>
</dbReference>
<evidence type="ECO:0000259" key="2">
    <source>
        <dbReference type="PROSITE" id="PS51425"/>
    </source>
</evidence>
<feature type="region of interest" description="Disordered" evidence="1">
    <location>
        <begin position="506"/>
        <end position="556"/>
    </location>
</feature>
<feature type="region of interest" description="Disordered" evidence="1">
    <location>
        <begin position="1308"/>
        <end position="1341"/>
    </location>
</feature>
<dbReference type="GO" id="GO:0003682">
    <property type="term" value="F:chromatin binding"/>
    <property type="evidence" value="ECO:0007669"/>
    <property type="project" value="TreeGrafter"/>
</dbReference>
<dbReference type="GO" id="GO:0008278">
    <property type="term" value="C:cohesin complex"/>
    <property type="evidence" value="ECO:0007669"/>
    <property type="project" value="TreeGrafter"/>
</dbReference>
<dbReference type="Pfam" id="PF21581">
    <property type="entry name" value="SCD"/>
    <property type="match status" value="1"/>
</dbReference>
<protein>
    <submittedName>
        <fullName evidence="3">Cohesin complex subunit</fullName>
    </submittedName>
</protein>
<dbReference type="GO" id="GO:0007062">
    <property type="term" value="P:sister chromatid cohesion"/>
    <property type="evidence" value="ECO:0007669"/>
    <property type="project" value="UniProtKB-ARBA"/>
</dbReference>
<evidence type="ECO:0000256" key="1">
    <source>
        <dbReference type="SAM" id="MobiDB-lite"/>
    </source>
</evidence>
<dbReference type="PANTHER" id="PTHR11199:SF0">
    <property type="entry name" value="LD34181P-RELATED"/>
    <property type="match status" value="1"/>
</dbReference>
<dbReference type="InterPro" id="IPR013721">
    <property type="entry name" value="STAG"/>
</dbReference>
<dbReference type="OrthoDB" id="498590at2759"/>
<dbReference type="InterPro" id="IPR020839">
    <property type="entry name" value="SCD"/>
</dbReference>
<proteinExistence type="predicted"/>
<dbReference type="GO" id="GO:0005634">
    <property type="term" value="C:nucleus"/>
    <property type="evidence" value="ECO:0007669"/>
    <property type="project" value="TreeGrafter"/>
</dbReference>
<dbReference type="GO" id="GO:0000785">
    <property type="term" value="C:chromatin"/>
    <property type="evidence" value="ECO:0007669"/>
    <property type="project" value="TreeGrafter"/>
</dbReference>
<name>A0A9W8LCA5_9FUNG</name>
<feature type="compositionally biased region" description="Acidic residues" evidence="1">
    <location>
        <begin position="70"/>
        <end position="96"/>
    </location>
</feature>
<feature type="compositionally biased region" description="Acidic residues" evidence="1">
    <location>
        <begin position="1332"/>
        <end position="1341"/>
    </location>
</feature>
<dbReference type="Pfam" id="PF08514">
    <property type="entry name" value="STAG"/>
    <property type="match status" value="1"/>
</dbReference>